<accession>A0A8H9L7M6</accession>
<feature type="compositionally biased region" description="Basic residues" evidence="1">
    <location>
        <begin position="39"/>
        <end position="53"/>
    </location>
</feature>
<keyword evidence="3" id="KW-1185">Reference proteome</keyword>
<gene>
    <name evidence="2" type="ORF">GCM10010102_40510</name>
</gene>
<name>A0A8H9L7M6_9MICO</name>
<comment type="caution">
    <text evidence="2">The sequence shown here is derived from an EMBL/GenBank/DDBJ whole genome shotgun (WGS) entry which is preliminary data.</text>
</comment>
<evidence type="ECO:0000313" key="2">
    <source>
        <dbReference type="EMBL" id="GGM40890.1"/>
    </source>
</evidence>
<reference evidence="2" key="1">
    <citation type="journal article" date="2014" name="Int. J. Syst. Evol. Microbiol.">
        <title>Complete genome sequence of Corynebacterium casei LMG S-19264T (=DSM 44701T), isolated from a smear-ripened cheese.</title>
        <authorList>
            <consortium name="US DOE Joint Genome Institute (JGI-PGF)"/>
            <person name="Walter F."/>
            <person name="Albersmeier A."/>
            <person name="Kalinowski J."/>
            <person name="Ruckert C."/>
        </authorList>
    </citation>
    <scope>NUCLEOTIDE SEQUENCE</scope>
    <source>
        <strain evidence="2">JCM 3051</strain>
    </source>
</reference>
<protein>
    <submittedName>
        <fullName evidence="2">Uncharacterized protein</fullName>
    </submittedName>
</protein>
<reference evidence="2" key="2">
    <citation type="submission" date="2020-09" db="EMBL/GenBank/DDBJ databases">
        <authorList>
            <person name="Sun Q."/>
            <person name="Ohkuma M."/>
        </authorList>
    </citation>
    <scope>NUCLEOTIDE SEQUENCE</scope>
    <source>
        <strain evidence="2">JCM 3051</strain>
    </source>
</reference>
<organism evidence="2 3">
    <name type="scientific">Promicromonospora citrea</name>
    <dbReference type="NCBI Taxonomy" id="43677"/>
    <lineage>
        <taxon>Bacteria</taxon>
        <taxon>Bacillati</taxon>
        <taxon>Actinomycetota</taxon>
        <taxon>Actinomycetes</taxon>
        <taxon>Micrococcales</taxon>
        <taxon>Promicromonosporaceae</taxon>
        <taxon>Promicromonospora</taxon>
    </lineage>
</organism>
<evidence type="ECO:0000256" key="1">
    <source>
        <dbReference type="SAM" id="MobiDB-lite"/>
    </source>
</evidence>
<dbReference type="AlphaFoldDB" id="A0A8H9L7M6"/>
<dbReference type="EMBL" id="BMPT01000022">
    <property type="protein sequence ID" value="GGM40890.1"/>
    <property type="molecule type" value="Genomic_DNA"/>
</dbReference>
<sequence>MRQACDYVGSLVRRWRIPAASATAFRAAPGVEDPLSVRHERHRHRRVGRRRGATPREAAVDEVEPSVCTGTFRTPAHPQTLAITA</sequence>
<evidence type="ECO:0000313" key="3">
    <source>
        <dbReference type="Proteomes" id="UP000655589"/>
    </source>
</evidence>
<proteinExistence type="predicted"/>
<dbReference type="Proteomes" id="UP000655589">
    <property type="component" value="Unassembled WGS sequence"/>
</dbReference>
<feature type="region of interest" description="Disordered" evidence="1">
    <location>
        <begin position="39"/>
        <end position="62"/>
    </location>
</feature>